<comment type="caution">
    <text evidence="2">The sequence shown here is derived from an EMBL/GenBank/DDBJ whole genome shotgun (WGS) entry which is preliminary data.</text>
</comment>
<accession>A0ABV6TQ71</accession>
<proteinExistence type="predicted"/>
<evidence type="ECO:0000256" key="1">
    <source>
        <dbReference type="SAM" id="Phobius"/>
    </source>
</evidence>
<keyword evidence="1" id="KW-0812">Transmembrane</keyword>
<sequence length="351" mass="36349">MTNSQAPSAPRASRRPPARALAAAAAVVVLAAGAGTWLLVRSGGEEGPSCATVGKDARIRKDLAPADASGMNCRELAAALKKAAAPDGSGRHTLEQAGVMRDLVNALDDDFRDRSRADIAAPLREPVAELLADYATDMHAMLVHYSESMAYIRHAGPNGGPWRDEKGVVRMPVENQSLIRVMRAVSDDPAAYATLRKAETGRSAEDLARITKTSAGDGVSVPVGATATALGLLDAMAEEVLATGSKSEAARWKADVLKGLSDGGASEVPAFSADPARYLAGTWERGTAAGGYPALVGQTRDMVGILAKASGRPAESVAEPLREAAAAGRVGRDWLAEALIAIGSPPRSPRT</sequence>
<gene>
    <name evidence="2" type="ORF">ACFH04_23370</name>
</gene>
<dbReference type="Proteomes" id="UP001589887">
    <property type="component" value="Unassembled WGS sequence"/>
</dbReference>
<evidence type="ECO:0008006" key="4">
    <source>
        <dbReference type="Google" id="ProtNLM"/>
    </source>
</evidence>
<feature type="transmembrane region" description="Helical" evidence="1">
    <location>
        <begin position="20"/>
        <end position="40"/>
    </location>
</feature>
<evidence type="ECO:0000313" key="2">
    <source>
        <dbReference type="EMBL" id="MFC0846635.1"/>
    </source>
</evidence>
<evidence type="ECO:0000313" key="3">
    <source>
        <dbReference type="Proteomes" id="UP001589887"/>
    </source>
</evidence>
<keyword evidence="1" id="KW-0472">Membrane</keyword>
<keyword evidence="3" id="KW-1185">Reference proteome</keyword>
<name>A0ABV6TQ71_9ACTN</name>
<protein>
    <recommendedName>
        <fullName evidence="4">DUF4439 domain-containing protein</fullName>
    </recommendedName>
</protein>
<dbReference type="RefSeq" id="WP_394321792.1">
    <property type="nucleotide sequence ID" value="NZ_JBHMQV010000009.1"/>
</dbReference>
<organism evidence="2 3">
    <name type="scientific">Streptomyces noboritoensis</name>
    <dbReference type="NCBI Taxonomy" id="67337"/>
    <lineage>
        <taxon>Bacteria</taxon>
        <taxon>Bacillati</taxon>
        <taxon>Actinomycetota</taxon>
        <taxon>Actinomycetes</taxon>
        <taxon>Kitasatosporales</taxon>
        <taxon>Streptomycetaceae</taxon>
        <taxon>Streptomyces</taxon>
    </lineage>
</organism>
<dbReference type="EMBL" id="JBHMQV010000009">
    <property type="protein sequence ID" value="MFC0846635.1"/>
    <property type="molecule type" value="Genomic_DNA"/>
</dbReference>
<keyword evidence="1" id="KW-1133">Transmembrane helix</keyword>
<reference evidence="2 3" key="1">
    <citation type="submission" date="2024-09" db="EMBL/GenBank/DDBJ databases">
        <authorList>
            <person name="Sun Q."/>
            <person name="Mori K."/>
        </authorList>
    </citation>
    <scope>NUCLEOTIDE SEQUENCE [LARGE SCALE GENOMIC DNA]</scope>
    <source>
        <strain evidence="2 3">JCM 4557</strain>
    </source>
</reference>